<feature type="non-terminal residue" evidence="2">
    <location>
        <position position="240"/>
    </location>
</feature>
<feature type="domain" description="DUF6589" evidence="1">
    <location>
        <begin position="78"/>
        <end position="239"/>
    </location>
</feature>
<reference evidence="2 3" key="1">
    <citation type="journal article" date="2016" name="Mol. Biol. Evol.">
        <title>Comparative Genomics of Early-Diverging Mushroom-Forming Fungi Provides Insights into the Origins of Lignocellulose Decay Capabilities.</title>
        <authorList>
            <person name="Nagy L.G."/>
            <person name="Riley R."/>
            <person name="Tritt A."/>
            <person name="Adam C."/>
            <person name="Daum C."/>
            <person name="Floudas D."/>
            <person name="Sun H."/>
            <person name="Yadav J.S."/>
            <person name="Pangilinan J."/>
            <person name="Larsson K.H."/>
            <person name="Matsuura K."/>
            <person name="Barry K."/>
            <person name="Labutti K."/>
            <person name="Kuo R."/>
            <person name="Ohm R.A."/>
            <person name="Bhattacharya S.S."/>
            <person name="Shirouzu T."/>
            <person name="Yoshinaga Y."/>
            <person name="Martin F.M."/>
            <person name="Grigoriev I.V."/>
            <person name="Hibbett D.S."/>
        </authorList>
    </citation>
    <scope>NUCLEOTIDE SEQUENCE [LARGE SCALE GENOMIC DNA]</scope>
    <source>
        <strain evidence="2 3">HHB10207 ss-3</strain>
    </source>
</reference>
<accession>A0A165WRS2</accession>
<evidence type="ECO:0000313" key="2">
    <source>
        <dbReference type="EMBL" id="KZT31459.1"/>
    </source>
</evidence>
<gene>
    <name evidence="2" type="ORF">SISSUDRAFT_972472</name>
</gene>
<protein>
    <recommendedName>
        <fullName evidence="1">DUF6589 domain-containing protein</fullName>
    </recommendedName>
</protein>
<organism evidence="2 3">
    <name type="scientific">Sistotremastrum suecicum HHB10207 ss-3</name>
    <dbReference type="NCBI Taxonomy" id="1314776"/>
    <lineage>
        <taxon>Eukaryota</taxon>
        <taxon>Fungi</taxon>
        <taxon>Dikarya</taxon>
        <taxon>Basidiomycota</taxon>
        <taxon>Agaricomycotina</taxon>
        <taxon>Agaricomycetes</taxon>
        <taxon>Sistotremastrales</taxon>
        <taxon>Sistotremastraceae</taxon>
        <taxon>Sistotremastrum</taxon>
    </lineage>
</organism>
<dbReference type="EMBL" id="KV428572">
    <property type="protein sequence ID" value="KZT31459.1"/>
    <property type="molecule type" value="Genomic_DNA"/>
</dbReference>
<dbReference type="Pfam" id="PF20231">
    <property type="entry name" value="DUF6589"/>
    <property type="match status" value="1"/>
</dbReference>
<sequence>MGYRWMSDALKHIADLSRTQIRLHAANHPFYMIHDNIRVVFHKETQRTNNQTHGDNGTAATLIEIPEQYRDWPHIDGDNLLEPETLDRIRSFKHGSLIRLLLKTEEFAKYEHGDSPYLAFPDPIHPLPTGPDYQVKQHMFPAVPIEETTSDGNLLVLRSCKTWVDMTSVVQDIRLGTDLMIPWLGDQLTFARLKHLKQMRQMHRCASDRLDYLTPVFGWFHAKMLIGEVIFENYRDSKAG</sequence>
<proteinExistence type="predicted"/>
<dbReference type="AlphaFoldDB" id="A0A165WRS2"/>
<dbReference type="OrthoDB" id="3203379at2759"/>
<dbReference type="Proteomes" id="UP000076798">
    <property type="component" value="Unassembled WGS sequence"/>
</dbReference>
<name>A0A165WRS2_9AGAM</name>
<dbReference type="STRING" id="1314776.A0A165WRS2"/>
<evidence type="ECO:0000313" key="3">
    <source>
        <dbReference type="Proteomes" id="UP000076798"/>
    </source>
</evidence>
<keyword evidence="3" id="KW-1185">Reference proteome</keyword>
<evidence type="ECO:0000259" key="1">
    <source>
        <dbReference type="Pfam" id="PF20231"/>
    </source>
</evidence>
<dbReference type="InterPro" id="IPR046496">
    <property type="entry name" value="DUF6589"/>
</dbReference>